<evidence type="ECO:0000313" key="2">
    <source>
        <dbReference type="Proteomes" id="UP000828390"/>
    </source>
</evidence>
<dbReference type="InterPro" id="IPR036424">
    <property type="entry name" value="UPP_synth-like_sf"/>
</dbReference>
<gene>
    <name evidence="1" type="ORF">DPMN_044967</name>
</gene>
<comment type="caution">
    <text evidence="1">The sequence shown here is derived from an EMBL/GenBank/DDBJ whole genome shotgun (WGS) entry which is preliminary data.</text>
</comment>
<proteinExistence type="predicted"/>
<dbReference type="SUPFAM" id="SSF64005">
    <property type="entry name" value="Undecaprenyl diphosphate synthase"/>
    <property type="match status" value="1"/>
</dbReference>
<keyword evidence="2" id="KW-1185">Reference proteome</keyword>
<reference evidence="1" key="1">
    <citation type="journal article" date="2019" name="bioRxiv">
        <title>The Genome of the Zebra Mussel, Dreissena polymorpha: A Resource for Invasive Species Research.</title>
        <authorList>
            <person name="McCartney M.A."/>
            <person name="Auch B."/>
            <person name="Kono T."/>
            <person name="Mallez S."/>
            <person name="Zhang Y."/>
            <person name="Obille A."/>
            <person name="Becker A."/>
            <person name="Abrahante J.E."/>
            <person name="Garbe J."/>
            <person name="Badalamenti J.P."/>
            <person name="Herman A."/>
            <person name="Mangelson H."/>
            <person name="Liachko I."/>
            <person name="Sullivan S."/>
            <person name="Sone E.D."/>
            <person name="Koren S."/>
            <person name="Silverstein K.A.T."/>
            <person name="Beckman K.B."/>
            <person name="Gohl D.M."/>
        </authorList>
    </citation>
    <scope>NUCLEOTIDE SEQUENCE</scope>
    <source>
        <strain evidence="1">Duluth1</strain>
        <tissue evidence="1">Whole animal</tissue>
    </source>
</reference>
<dbReference type="GO" id="GO:0016765">
    <property type="term" value="F:transferase activity, transferring alkyl or aryl (other than methyl) groups"/>
    <property type="evidence" value="ECO:0007669"/>
    <property type="project" value="InterPro"/>
</dbReference>
<sequence length="55" mass="6198">MIEKHEVCVRVLGNIALLPEDVQRTIAEVVSLSKHNTRYVVVSENHSRGCQPLQT</sequence>
<dbReference type="Gene3D" id="3.40.1180.10">
    <property type="entry name" value="Decaprenyl diphosphate synthase-like"/>
    <property type="match status" value="1"/>
</dbReference>
<dbReference type="Proteomes" id="UP000828390">
    <property type="component" value="Unassembled WGS sequence"/>
</dbReference>
<accession>A0A9D4D6U0</accession>
<dbReference type="EMBL" id="JAIWYP010000011">
    <property type="protein sequence ID" value="KAH3738333.1"/>
    <property type="molecule type" value="Genomic_DNA"/>
</dbReference>
<dbReference type="AlphaFoldDB" id="A0A9D4D6U0"/>
<evidence type="ECO:0000313" key="1">
    <source>
        <dbReference type="EMBL" id="KAH3738333.1"/>
    </source>
</evidence>
<protein>
    <submittedName>
        <fullName evidence="1">Uncharacterized protein</fullName>
    </submittedName>
</protein>
<reference evidence="1" key="2">
    <citation type="submission" date="2020-11" db="EMBL/GenBank/DDBJ databases">
        <authorList>
            <person name="McCartney M.A."/>
            <person name="Auch B."/>
            <person name="Kono T."/>
            <person name="Mallez S."/>
            <person name="Becker A."/>
            <person name="Gohl D.M."/>
            <person name="Silverstein K.A.T."/>
            <person name="Koren S."/>
            <person name="Bechman K.B."/>
            <person name="Herman A."/>
            <person name="Abrahante J.E."/>
            <person name="Garbe J."/>
        </authorList>
    </citation>
    <scope>NUCLEOTIDE SEQUENCE</scope>
    <source>
        <strain evidence="1">Duluth1</strain>
        <tissue evidence="1">Whole animal</tissue>
    </source>
</reference>
<name>A0A9D4D6U0_DREPO</name>
<organism evidence="1 2">
    <name type="scientific">Dreissena polymorpha</name>
    <name type="common">Zebra mussel</name>
    <name type="synonym">Mytilus polymorpha</name>
    <dbReference type="NCBI Taxonomy" id="45954"/>
    <lineage>
        <taxon>Eukaryota</taxon>
        <taxon>Metazoa</taxon>
        <taxon>Spiralia</taxon>
        <taxon>Lophotrochozoa</taxon>
        <taxon>Mollusca</taxon>
        <taxon>Bivalvia</taxon>
        <taxon>Autobranchia</taxon>
        <taxon>Heteroconchia</taxon>
        <taxon>Euheterodonta</taxon>
        <taxon>Imparidentia</taxon>
        <taxon>Neoheterodontei</taxon>
        <taxon>Myida</taxon>
        <taxon>Dreissenoidea</taxon>
        <taxon>Dreissenidae</taxon>
        <taxon>Dreissena</taxon>
    </lineage>
</organism>